<dbReference type="EMBL" id="KZ559130">
    <property type="protein sequence ID" value="PLB39266.1"/>
    <property type="molecule type" value="Genomic_DNA"/>
</dbReference>
<accession>A0A2I2FF56</accession>
<keyword evidence="1" id="KW-0812">Transmembrane</keyword>
<keyword evidence="1" id="KW-1133">Transmembrane helix</keyword>
<dbReference type="RefSeq" id="XP_024673278.1">
    <property type="nucleotide sequence ID" value="XM_024812055.1"/>
</dbReference>
<reference evidence="2 3" key="1">
    <citation type="submission" date="2017-12" db="EMBL/GenBank/DDBJ databases">
        <authorList>
            <consortium name="DOE Joint Genome Institute"/>
            <person name="Haridas S."/>
            <person name="Kjaerbolling I."/>
            <person name="Vesth T.C."/>
            <person name="Frisvad J.C."/>
            <person name="Nybo J.L."/>
            <person name="Theobald S."/>
            <person name="Kuo A."/>
            <person name="Bowyer P."/>
            <person name="Matsuda Y."/>
            <person name="Mondo S."/>
            <person name="Lyhne E.K."/>
            <person name="Kogle M.E."/>
            <person name="Clum A."/>
            <person name="Lipzen A."/>
            <person name="Salamov A."/>
            <person name="Ngan C.Y."/>
            <person name="Daum C."/>
            <person name="Chiniquy J."/>
            <person name="Barry K."/>
            <person name="LaButti K."/>
            <person name="Simmons B.A."/>
            <person name="Magnuson J.K."/>
            <person name="Mortensen U.H."/>
            <person name="Larsen T.O."/>
            <person name="Grigoriev I.V."/>
            <person name="Baker S.E."/>
            <person name="Andersen M.R."/>
            <person name="Nordberg H.P."/>
            <person name="Cantor M.N."/>
            <person name="Hua S.X."/>
        </authorList>
    </citation>
    <scope>NUCLEOTIDE SEQUENCE [LARGE SCALE GENOMIC DNA]</scope>
    <source>
        <strain evidence="2 3">CBS 102.13</strain>
    </source>
</reference>
<dbReference type="Proteomes" id="UP000234585">
    <property type="component" value="Unassembled WGS sequence"/>
</dbReference>
<protein>
    <submittedName>
        <fullName evidence="2">Uncharacterized protein</fullName>
    </submittedName>
</protein>
<organism evidence="2 3">
    <name type="scientific">Aspergillus candidus</name>
    <dbReference type="NCBI Taxonomy" id="41067"/>
    <lineage>
        <taxon>Eukaryota</taxon>
        <taxon>Fungi</taxon>
        <taxon>Dikarya</taxon>
        <taxon>Ascomycota</taxon>
        <taxon>Pezizomycotina</taxon>
        <taxon>Eurotiomycetes</taxon>
        <taxon>Eurotiomycetidae</taxon>
        <taxon>Eurotiales</taxon>
        <taxon>Aspergillaceae</taxon>
        <taxon>Aspergillus</taxon>
        <taxon>Aspergillus subgen. Circumdati</taxon>
    </lineage>
</organism>
<feature type="transmembrane region" description="Helical" evidence="1">
    <location>
        <begin position="12"/>
        <end position="29"/>
    </location>
</feature>
<sequence length="113" mass="12668">MSMRHSCTFPTLLITSMTLLGGLPMQLLLQKVRMAGHKLSVVVNPRNYTSNQISSPQYSTECSVSTDPIPLDSPFTMGLISLRFDTPGGTRPWRCLSRRLRLMHLVPCLGHRL</sequence>
<name>A0A2I2FF56_ASPCN</name>
<keyword evidence="3" id="KW-1185">Reference proteome</keyword>
<dbReference type="GeneID" id="36519215"/>
<evidence type="ECO:0000313" key="3">
    <source>
        <dbReference type="Proteomes" id="UP000234585"/>
    </source>
</evidence>
<keyword evidence="1" id="KW-0472">Membrane</keyword>
<dbReference type="AlphaFoldDB" id="A0A2I2FF56"/>
<evidence type="ECO:0000313" key="2">
    <source>
        <dbReference type="EMBL" id="PLB39266.1"/>
    </source>
</evidence>
<evidence type="ECO:0000256" key="1">
    <source>
        <dbReference type="SAM" id="Phobius"/>
    </source>
</evidence>
<proteinExistence type="predicted"/>
<gene>
    <name evidence="2" type="ORF">BDW47DRAFT_103353</name>
</gene>